<evidence type="ECO:0008006" key="3">
    <source>
        <dbReference type="Google" id="ProtNLM"/>
    </source>
</evidence>
<reference evidence="1 2" key="1">
    <citation type="submission" date="2024-03" db="EMBL/GenBank/DDBJ databases">
        <authorList>
            <person name="Cao K."/>
        </authorList>
    </citation>
    <scope>NUCLEOTIDE SEQUENCE [LARGE SCALE GENOMIC DNA]</scope>
    <source>
        <strain evidence="1 2">MCCC 1K00696</strain>
    </source>
</reference>
<dbReference type="PROSITE" id="PS51257">
    <property type="entry name" value="PROKAR_LIPOPROTEIN"/>
    <property type="match status" value="1"/>
</dbReference>
<evidence type="ECO:0000313" key="2">
    <source>
        <dbReference type="Proteomes" id="UP001491088"/>
    </source>
</evidence>
<organism evidence="1 2">
    <name type="scientific">Polaribacter marinaquae</name>
    <dbReference type="NCBI Taxonomy" id="1642819"/>
    <lineage>
        <taxon>Bacteria</taxon>
        <taxon>Pseudomonadati</taxon>
        <taxon>Bacteroidota</taxon>
        <taxon>Flavobacteriia</taxon>
        <taxon>Flavobacteriales</taxon>
        <taxon>Flavobacteriaceae</taxon>
    </lineage>
</organism>
<gene>
    <name evidence="1" type="ORF">WG950_04430</name>
</gene>
<sequence length="339" mass="40172">MKKINLIIVIIILCSCKSESFKNELPQNSATLLLKKRVFELNLSESSAKNIDVVNGFRGLKLGVNIDSLYLKDWKLNNYSSEINYYDKKLDLFLDNNTFKCEIYLTFYFNKLIMIDIGLNDNRGIVNEKYSESEVINTFIKPKLMELFDNVFGQSIKIEQGVISERKIKPKRSNSEKKGYDNFFLKLADGYDLIEITEKKFSSARYIKRPFELVINKYKTSKKNKNYKKNKFSLPGARIYYNNRNNKELYSYNGNKNMLKLFIENEFERNDSGENTYYISYKLKNIKTQIKVYNKIETKKYMLSKKMKDSINLFENNRKLKERKISKDSIKFKKSLENF</sequence>
<keyword evidence="2" id="KW-1185">Reference proteome</keyword>
<proteinExistence type="predicted"/>
<name>A0ABZ2TU24_9FLAO</name>
<accession>A0ABZ2TU24</accession>
<dbReference type="Proteomes" id="UP001491088">
    <property type="component" value="Chromosome"/>
</dbReference>
<protein>
    <recommendedName>
        <fullName evidence="3">Lipoprotein</fullName>
    </recommendedName>
</protein>
<dbReference type="RefSeq" id="WP_340934378.1">
    <property type="nucleotide sequence ID" value="NZ_CP150496.1"/>
</dbReference>
<dbReference type="EMBL" id="CP150496">
    <property type="protein sequence ID" value="WYW56510.1"/>
    <property type="molecule type" value="Genomic_DNA"/>
</dbReference>
<evidence type="ECO:0000313" key="1">
    <source>
        <dbReference type="EMBL" id="WYW56510.1"/>
    </source>
</evidence>